<keyword evidence="1" id="KW-0472">Membrane</keyword>
<keyword evidence="3" id="KW-1185">Reference proteome</keyword>
<sequence>MVVLHKDMCLFQSAKRLYIGSNGYLATEVIQVRKLFGPWHEADGIKEVSDLELCEYVEAVNLTGDFDMPAGQARLYTSLSSIFVLSSTVVYLSPFCSVLVLVFVLCPFLCSHVFSSLLQLAFVPQQVVFVDLHVAFRAKVGEKYKLRPGIVLEKDMELLLATKEKEGILDFRILNWLMSMYLFLGKRLMLLLYINEMIIDDICENLIHASVAHRKNGTSTSYEQGGLVRNKLKPDGFPEEKKMDLLKNLAECSYHVSPQECRQLKDLRRPQS</sequence>
<evidence type="ECO:0000313" key="3">
    <source>
        <dbReference type="Proteomes" id="UP001237642"/>
    </source>
</evidence>
<keyword evidence="1" id="KW-1133">Transmembrane helix</keyword>
<accession>A0AAD8HFP2</accession>
<dbReference type="Pfam" id="PF12014">
    <property type="entry name" value="Cyclin_D1_bind"/>
    <property type="match status" value="1"/>
</dbReference>
<feature type="transmembrane region" description="Helical" evidence="1">
    <location>
        <begin position="82"/>
        <end position="105"/>
    </location>
</feature>
<dbReference type="GO" id="GO:0010343">
    <property type="term" value="P:singlet oxygen-mediated programmed cell death"/>
    <property type="evidence" value="ECO:0007669"/>
    <property type="project" value="InterPro"/>
</dbReference>
<proteinExistence type="predicted"/>
<gene>
    <name evidence="2" type="ORF">POM88_040929</name>
</gene>
<comment type="caution">
    <text evidence="2">The sequence shown here is derived from an EMBL/GenBank/DDBJ whole genome shotgun (WGS) entry which is preliminary data.</text>
</comment>
<dbReference type="GO" id="GO:0042651">
    <property type="term" value="C:thylakoid membrane"/>
    <property type="evidence" value="ECO:0007669"/>
    <property type="project" value="TreeGrafter"/>
</dbReference>
<dbReference type="InterPro" id="IPR044680">
    <property type="entry name" value="EX1/2"/>
</dbReference>
<evidence type="ECO:0000256" key="1">
    <source>
        <dbReference type="SAM" id="Phobius"/>
    </source>
</evidence>
<reference evidence="2" key="2">
    <citation type="submission" date="2023-05" db="EMBL/GenBank/DDBJ databases">
        <authorList>
            <person name="Schelkunov M.I."/>
        </authorList>
    </citation>
    <scope>NUCLEOTIDE SEQUENCE</scope>
    <source>
        <strain evidence="2">Hsosn_3</strain>
        <tissue evidence="2">Leaf</tissue>
    </source>
</reference>
<reference evidence="2" key="1">
    <citation type="submission" date="2023-02" db="EMBL/GenBank/DDBJ databases">
        <title>Genome of toxic invasive species Heracleum sosnowskyi carries increased number of genes despite the absence of recent whole-genome duplications.</title>
        <authorList>
            <person name="Schelkunov M."/>
            <person name="Shtratnikova V."/>
            <person name="Makarenko M."/>
            <person name="Klepikova A."/>
            <person name="Omelchenko D."/>
            <person name="Novikova G."/>
            <person name="Obukhova E."/>
            <person name="Bogdanov V."/>
            <person name="Penin A."/>
            <person name="Logacheva M."/>
        </authorList>
    </citation>
    <scope>NUCLEOTIDE SEQUENCE</scope>
    <source>
        <strain evidence="2">Hsosn_3</strain>
        <tissue evidence="2">Leaf</tissue>
    </source>
</reference>
<protein>
    <submittedName>
        <fullName evidence="2">Uncharacterized protein</fullName>
    </submittedName>
</protein>
<organism evidence="2 3">
    <name type="scientific">Heracleum sosnowskyi</name>
    <dbReference type="NCBI Taxonomy" id="360622"/>
    <lineage>
        <taxon>Eukaryota</taxon>
        <taxon>Viridiplantae</taxon>
        <taxon>Streptophyta</taxon>
        <taxon>Embryophyta</taxon>
        <taxon>Tracheophyta</taxon>
        <taxon>Spermatophyta</taxon>
        <taxon>Magnoliopsida</taxon>
        <taxon>eudicotyledons</taxon>
        <taxon>Gunneridae</taxon>
        <taxon>Pentapetalae</taxon>
        <taxon>asterids</taxon>
        <taxon>campanulids</taxon>
        <taxon>Apiales</taxon>
        <taxon>Apiaceae</taxon>
        <taxon>Apioideae</taxon>
        <taxon>apioid superclade</taxon>
        <taxon>Tordylieae</taxon>
        <taxon>Tordyliinae</taxon>
        <taxon>Heracleum</taxon>
    </lineage>
</organism>
<dbReference type="Proteomes" id="UP001237642">
    <property type="component" value="Unassembled WGS sequence"/>
</dbReference>
<dbReference type="PANTHER" id="PTHR33917:SF3">
    <property type="entry name" value="PROTEIN EXECUTER 1, CHLOROPLASTIC"/>
    <property type="match status" value="1"/>
</dbReference>
<evidence type="ECO:0000313" key="2">
    <source>
        <dbReference type="EMBL" id="KAK1365368.1"/>
    </source>
</evidence>
<dbReference type="PANTHER" id="PTHR33917">
    <property type="entry name" value="PROTEIN EXECUTER 1, CHLOROPLASTIC"/>
    <property type="match status" value="1"/>
</dbReference>
<keyword evidence="1" id="KW-0812">Transmembrane</keyword>
<name>A0AAD8HFP2_9APIA</name>
<dbReference type="AlphaFoldDB" id="A0AAD8HFP2"/>
<dbReference type="EMBL" id="JAUIZM010000009">
    <property type="protein sequence ID" value="KAK1365368.1"/>
    <property type="molecule type" value="Genomic_DNA"/>
</dbReference>